<dbReference type="Pfam" id="PF00096">
    <property type="entry name" value="zf-C2H2"/>
    <property type="match status" value="3"/>
</dbReference>
<comment type="subcellular location">
    <subcellularLocation>
        <location evidence="1">Nucleus</location>
    </subcellularLocation>
</comment>
<evidence type="ECO:0000256" key="9">
    <source>
        <dbReference type="PROSITE-ProRule" id="PRU00042"/>
    </source>
</evidence>
<reference evidence="11 12" key="1">
    <citation type="journal article" date="2021" name="J. Hered.">
        <title>A chromosome-level genome assembly of the parasitoid wasp, Cotesia glomerata (Hymenoptera: Braconidae).</title>
        <authorList>
            <person name="Pinto B.J."/>
            <person name="Weis J.J."/>
            <person name="Gamble T."/>
            <person name="Ode P.J."/>
            <person name="Paul R."/>
            <person name="Zaspel J.M."/>
        </authorList>
    </citation>
    <scope>NUCLEOTIDE SEQUENCE [LARGE SCALE GENOMIC DNA]</scope>
    <source>
        <strain evidence="11">CgM1</strain>
    </source>
</reference>
<feature type="domain" description="C2H2-type" evidence="10">
    <location>
        <begin position="122"/>
        <end position="149"/>
    </location>
</feature>
<keyword evidence="3" id="KW-0677">Repeat</keyword>
<name>A0AAV7IIM3_COTGL</name>
<dbReference type="PROSITE" id="PS50157">
    <property type="entry name" value="ZINC_FINGER_C2H2_2"/>
    <property type="match status" value="5"/>
</dbReference>
<comment type="caution">
    <text evidence="11">The sequence shown here is derived from an EMBL/GenBank/DDBJ whole genome shotgun (WGS) entry which is preliminary data.</text>
</comment>
<organism evidence="11 12">
    <name type="scientific">Cotesia glomerata</name>
    <name type="common">Lepidopteran parasitic wasp</name>
    <name type="synonym">Apanteles glomeratus</name>
    <dbReference type="NCBI Taxonomy" id="32391"/>
    <lineage>
        <taxon>Eukaryota</taxon>
        <taxon>Metazoa</taxon>
        <taxon>Ecdysozoa</taxon>
        <taxon>Arthropoda</taxon>
        <taxon>Hexapoda</taxon>
        <taxon>Insecta</taxon>
        <taxon>Pterygota</taxon>
        <taxon>Neoptera</taxon>
        <taxon>Endopterygota</taxon>
        <taxon>Hymenoptera</taxon>
        <taxon>Apocrita</taxon>
        <taxon>Ichneumonoidea</taxon>
        <taxon>Braconidae</taxon>
        <taxon>Microgastrinae</taxon>
        <taxon>Cotesia</taxon>
    </lineage>
</organism>
<evidence type="ECO:0000259" key="10">
    <source>
        <dbReference type="PROSITE" id="PS50157"/>
    </source>
</evidence>
<protein>
    <recommendedName>
        <fullName evidence="10">C2H2-type domain-containing protein</fullName>
    </recommendedName>
</protein>
<accession>A0AAV7IIM3</accession>
<evidence type="ECO:0000256" key="4">
    <source>
        <dbReference type="ARBA" id="ARBA00022771"/>
    </source>
</evidence>
<dbReference type="SUPFAM" id="SSF57667">
    <property type="entry name" value="beta-beta-alpha zinc fingers"/>
    <property type="match status" value="3"/>
</dbReference>
<dbReference type="Gene3D" id="3.30.160.60">
    <property type="entry name" value="Classic Zinc Finger"/>
    <property type="match status" value="6"/>
</dbReference>
<evidence type="ECO:0000313" key="11">
    <source>
        <dbReference type="EMBL" id="KAH0551875.1"/>
    </source>
</evidence>
<evidence type="ECO:0000313" key="12">
    <source>
        <dbReference type="Proteomes" id="UP000826195"/>
    </source>
</evidence>
<dbReference type="GO" id="GO:0000978">
    <property type="term" value="F:RNA polymerase II cis-regulatory region sequence-specific DNA binding"/>
    <property type="evidence" value="ECO:0007669"/>
    <property type="project" value="TreeGrafter"/>
</dbReference>
<keyword evidence="2" id="KW-0479">Metal-binding</keyword>
<dbReference type="PANTHER" id="PTHR24399">
    <property type="entry name" value="ZINC FINGER AND BTB DOMAIN-CONTAINING"/>
    <property type="match status" value="1"/>
</dbReference>
<proteinExistence type="predicted"/>
<evidence type="ECO:0000256" key="6">
    <source>
        <dbReference type="ARBA" id="ARBA00023015"/>
    </source>
</evidence>
<keyword evidence="7" id="KW-0804">Transcription</keyword>
<keyword evidence="8" id="KW-0539">Nucleus</keyword>
<keyword evidence="4 9" id="KW-0863">Zinc-finger</keyword>
<gene>
    <name evidence="11" type="ORF">KQX54_002456</name>
</gene>
<evidence type="ECO:0000256" key="7">
    <source>
        <dbReference type="ARBA" id="ARBA00023163"/>
    </source>
</evidence>
<evidence type="ECO:0000256" key="8">
    <source>
        <dbReference type="ARBA" id="ARBA00023242"/>
    </source>
</evidence>
<evidence type="ECO:0000256" key="3">
    <source>
        <dbReference type="ARBA" id="ARBA00022737"/>
    </source>
</evidence>
<dbReference type="AlphaFoldDB" id="A0AAV7IIM3"/>
<dbReference type="GO" id="GO:0001227">
    <property type="term" value="F:DNA-binding transcription repressor activity, RNA polymerase II-specific"/>
    <property type="evidence" value="ECO:0007669"/>
    <property type="project" value="TreeGrafter"/>
</dbReference>
<dbReference type="FunFam" id="3.30.160.60:FF:002343">
    <property type="entry name" value="Zinc finger protein 33A"/>
    <property type="match status" value="2"/>
</dbReference>
<keyword evidence="12" id="KW-1185">Reference proteome</keyword>
<dbReference type="GO" id="GO:0008270">
    <property type="term" value="F:zinc ion binding"/>
    <property type="evidence" value="ECO:0007669"/>
    <property type="project" value="UniProtKB-KW"/>
</dbReference>
<evidence type="ECO:0000256" key="1">
    <source>
        <dbReference type="ARBA" id="ARBA00004123"/>
    </source>
</evidence>
<dbReference type="GO" id="GO:0005654">
    <property type="term" value="C:nucleoplasm"/>
    <property type="evidence" value="ECO:0007669"/>
    <property type="project" value="TreeGrafter"/>
</dbReference>
<dbReference type="EMBL" id="JAHXZJ010001492">
    <property type="protein sequence ID" value="KAH0551875.1"/>
    <property type="molecule type" value="Genomic_DNA"/>
</dbReference>
<evidence type="ECO:0000256" key="5">
    <source>
        <dbReference type="ARBA" id="ARBA00022833"/>
    </source>
</evidence>
<evidence type="ECO:0000256" key="2">
    <source>
        <dbReference type="ARBA" id="ARBA00022723"/>
    </source>
</evidence>
<feature type="domain" description="C2H2-type" evidence="10">
    <location>
        <begin position="237"/>
        <end position="264"/>
    </location>
</feature>
<dbReference type="PROSITE" id="PS00028">
    <property type="entry name" value="ZINC_FINGER_C2H2_1"/>
    <property type="match status" value="5"/>
</dbReference>
<dbReference type="Proteomes" id="UP000826195">
    <property type="component" value="Unassembled WGS sequence"/>
</dbReference>
<feature type="domain" description="C2H2-type" evidence="10">
    <location>
        <begin position="150"/>
        <end position="177"/>
    </location>
</feature>
<dbReference type="SMART" id="SM00355">
    <property type="entry name" value="ZnF_C2H2"/>
    <property type="match status" value="6"/>
</dbReference>
<sequence>MSVNNFVSNPFVIKIEKREPEENGENGPEELCEEYPIDLEEIKVEEGQNTTTSDDFNHDFHPEDENSEKIFVVDGIVCEEKSGDNFSGKKSDPISKCEICNKEYSKYYMKEHYRTHTGEKRHKCEKCPAKFVRKSNLTKHMLTHTGKKPYQCNICLSNFRGKATLDRHMMIHTGERPFQCRLCPMKFRDKSTLVGHEALHTADYDYKPFQCNFCPLKFRFRSSLNQHRYIHAPEKPFQCHDCGNKYYSKKSLRAHLKAHPKKDS</sequence>
<keyword evidence="5" id="KW-0862">Zinc</keyword>
<dbReference type="PANTHER" id="PTHR24399:SF23">
    <property type="entry name" value="C2H2-TYPE DOMAIN-CONTAINING PROTEIN"/>
    <property type="match status" value="1"/>
</dbReference>
<dbReference type="InterPro" id="IPR013087">
    <property type="entry name" value="Znf_C2H2_type"/>
</dbReference>
<keyword evidence="6" id="KW-0805">Transcription regulation</keyword>
<feature type="domain" description="C2H2-type" evidence="10">
    <location>
        <begin position="209"/>
        <end position="236"/>
    </location>
</feature>
<dbReference type="FunFam" id="3.30.160.60:FF:000446">
    <property type="entry name" value="Zinc finger protein"/>
    <property type="match status" value="1"/>
</dbReference>
<feature type="domain" description="C2H2-type" evidence="10">
    <location>
        <begin position="178"/>
        <end position="205"/>
    </location>
</feature>
<dbReference type="InterPro" id="IPR036236">
    <property type="entry name" value="Znf_C2H2_sf"/>
</dbReference>
<dbReference type="FunFam" id="3.30.160.60:FF:000100">
    <property type="entry name" value="Zinc finger 45-like"/>
    <property type="match status" value="1"/>
</dbReference>